<keyword evidence="4" id="KW-1185">Reference proteome</keyword>
<evidence type="ECO:0000313" key="4">
    <source>
        <dbReference type="Proteomes" id="UP000507470"/>
    </source>
</evidence>
<dbReference type="InterPro" id="IPR000315">
    <property type="entry name" value="Znf_B-box"/>
</dbReference>
<dbReference type="PANTHER" id="PTHR25462:SF296">
    <property type="entry name" value="MEIOTIC P26, ISOFORM F"/>
    <property type="match status" value="1"/>
</dbReference>
<evidence type="ECO:0000313" key="3">
    <source>
        <dbReference type="EMBL" id="CAC5355826.1"/>
    </source>
</evidence>
<evidence type="ECO:0000256" key="1">
    <source>
        <dbReference type="PROSITE-ProRule" id="PRU00024"/>
    </source>
</evidence>
<dbReference type="EMBL" id="CACVKT020000092">
    <property type="protein sequence ID" value="CAC5355826.1"/>
    <property type="molecule type" value="Genomic_DNA"/>
</dbReference>
<feature type="domain" description="B box-type" evidence="2">
    <location>
        <begin position="79"/>
        <end position="119"/>
    </location>
</feature>
<dbReference type="Pfam" id="PF00643">
    <property type="entry name" value="zf-B_box"/>
    <property type="match status" value="1"/>
</dbReference>
<accession>A0A6J7ZUJ6</accession>
<dbReference type="GO" id="GO:0008270">
    <property type="term" value="F:zinc ion binding"/>
    <property type="evidence" value="ECO:0007669"/>
    <property type="project" value="UniProtKB-KW"/>
</dbReference>
<dbReference type="PANTHER" id="PTHR25462">
    <property type="entry name" value="BONUS, ISOFORM C-RELATED"/>
    <property type="match status" value="1"/>
</dbReference>
<proteinExistence type="predicted"/>
<protein>
    <recommendedName>
        <fullName evidence="2">B box-type domain-containing protein</fullName>
    </recommendedName>
</protein>
<keyword evidence="1" id="KW-0862">Zinc</keyword>
<organism evidence="3 4">
    <name type="scientific">Mytilus coruscus</name>
    <name type="common">Sea mussel</name>
    <dbReference type="NCBI Taxonomy" id="42192"/>
    <lineage>
        <taxon>Eukaryota</taxon>
        <taxon>Metazoa</taxon>
        <taxon>Spiralia</taxon>
        <taxon>Lophotrochozoa</taxon>
        <taxon>Mollusca</taxon>
        <taxon>Bivalvia</taxon>
        <taxon>Autobranchia</taxon>
        <taxon>Pteriomorphia</taxon>
        <taxon>Mytilida</taxon>
        <taxon>Mytiloidea</taxon>
        <taxon>Mytilidae</taxon>
        <taxon>Mytilinae</taxon>
        <taxon>Mytilus</taxon>
    </lineage>
</organism>
<dbReference type="Proteomes" id="UP000507470">
    <property type="component" value="Unassembled WGS sequence"/>
</dbReference>
<reference evidence="3 4" key="1">
    <citation type="submission" date="2020-06" db="EMBL/GenBank/DDBJ databases">
        <authorList>
            <person name="Li R."/>
            <person name="Bekaert M."/>
        </authorList>
    </citation>
    <scope>NUCLEOTIDE SEQUENCE [LARGE SCALE GENOMIC DNA]</scope>
    <source>
        <strain evidence="4">wild</strain>
    </source>
</reference>
<evidence type="ECO:0000259" key="2">
    <source>
        <dbReference type="PROSITE" id="PS50119"/>
    </source>
</evidence>
<dbReference type="SUPFAM" id="SSF57845">
    <property type="entry name" value="B-box zinc-binding domain"/>
    <property type="match status" value="1"/>
</dbReference>
<dbReference type="OrthoDB" id="6057171at2759"/>
<dbReference type="SMART" id="SM00336">
    <property type="entry name" value="BBOX"/>
    <property type="match status" value="2"/>
</dbReference>
<keyword evidence="1" id="KW-0479">Metal-binding</keyword>
<dbReference type="Gene3D" id="3.30.160.60">
    <property type="entry name" value="Classic Zinc Finger"/>
    <property type="match status" value="1"/>
</dbReference>
<gene>
    <name evidence="3" type="ORF">MCOR_330</name>
</gene>
<dbReference type="PROSITE" id="PS50119">
    <property type="entry name" value="ZF_BBOX"/>
    <property type="match status" value="1"/>
</dbReference>
<name>A0A6J7ZUJ6_MYTCO</name>
<dbReference type="InterPro" id="IPR047153">
    <property type="entry name" value="TRIM45/56/19-like"/>
</dbReference>
<sequence>MASSTTVRRAPAPKPCGICEKTANINWKCDQCNWYLCNPCKKVHVMVDTVTEHTIIDIRTTGALKDVEVGQETGTSFITDNIPCSKHKNMNSMFCQTCEQFVCPECIADFHEGHALDPINKICEEKLNTLKDHGVRVSQDLFNCQTKIKELETAENEQNLKYKGYSRAN</sequence>
<keyword evidence="1" id="KW-0863">Zinc-finger</keyword>
<dbReference type="AlphaFoldDB" id="A0A6J7ZUJ6"/>